<dbReference type="PRINTS" id="PR00039">
    <property type="entry name" value="HTHLYSR"/>
</dbReference>
<dbReference type="Gene3D" id="1.10.10.10">
    <property type="entry name" value="Winged helix-like DNA-binding domain superfamily/Winged helix DNA-binding domain"/>
    <property type="match status" value="1"/>
</dbReference>
<dbReference type="InterPro" id="IPR036390">
    <property type="entry name" value="WH_DNA-bd_sf"/>
</dbReference>
<keyword evidence="4" id="KW-0804">Transcription</keyword>
<dbReference type="Pfam" id="PF03466">
    <property type="entry name" value="LysR_substrate"/>
    <property type="match status" value="1"/>
</dbReference>
<dbReference type="PANTHER" id="PTHR30346:SF0">
    <property type="entry name" value="HCA OPERON TRANSCRIPTIONAL ACTIVATOR HCAR"/>
    <property type="match status" value="1"/>
</dbReference>
<evidence type="ECO:0000256" key="1">
    <source>
        <dbReference type="ARBA" id="ARBA00009437"/>
    </source>
</evidence>
<evidence type="ECO:0000313" key="7">
    <source>
        <dbReference type="Proteomes" id="UP000524404"/>
    </source>
</evidence>
<proteinExistence type="inferred from homology"/>
<keyword evidence="3 6" id="KW-0238">DNA-binding</keyword>
<gene>
    <name evidence="6" type="ORF">HNP25_000559</name>
</gene>
<dbReference type="InterPro" id="IPR005119">
    <property type="entry name" value="LysR_subst-bd"/>
</dbReference>
<protein>
    <submittedName>
        <fullName evidence="6">DNA-binding transcriptional LysR family regulator</fullName>
    </submittedName>
</protein>
<feature type="domain" description="HTH lysR-type" evidence="5">
    <location>
        <begin position="1"/>
        <end position="58"/>
    </location>
</feature>
<evidence type="ECO:0000313" key="6">
    <source>
        <dbReference type="EMBL" id="MBB6001919.1"/>
    </source>
</evidence>
<dbReference type="EMBL" id="JACHKT010000002">
    <property type="protein sequence ID" value="MBB6001919.1"/>
    <property type="molecule type" value="Genomic_DNA"/>
</dbReference>
<evidence type="ECO:0000256" key="2">
    <source>
        <dbReference type="ARBA" id="ARBA00023015"/>
    </source>
</evidence>
<sequence length="300" mass="34267">MDFRQLTYFMGVASELHFSKASEKMFIAQPALSRQIQQLEKELGVLLFERDKRNVKLTPAGEYLSNEAQKILSQLDHIKHRTQLIHNGEEGEIRIGHPGSAIYSVIPPLLSALKLFFPNIKTNLSEMLDSSVIEALKKHEIDVAFIRELHPDKYLTSKVVFREPFALILPESHAINENNFESLAQVKNDNFILPPRNSSSVYHDLLLRICEREGFLPNVVHESNYGATILKLVEHNLGVSVMPISYKFSSAIKVKFIEIKNVPERTNLSIIWRKDDTNPVLKHFLKVSDSLDFSDGHLLK</sequence>
<dbReference type="GO" id="GO:0003700">
    <property type="term" value="F:DNA-binding transcription factor activity"/>
    <property type="evidence" value="ECO:0007669"/>
    <property type="project" value="InterPro"/>
</dbReference>
<dbReference type="SUPFAM" id="SSF46785">
    <property type="entry name" value="Winged helix' DNA-binding domain"/>
    <property type="match status" value="1"/>
</dbReference>
<organism evidence="6 7">
    <name type="scientific">Arcicella rosea</name>
    <dbReference type="NCBI Taxonomy" id="502909"/>
    <lineage>
        <taxon>Bacteria</taxon>
        <taxon>Pseudomonadati</taxon>
        <taxon>Bacteroidota</taxon>
        <taxon>Cytophagia</taxon>
        <taxon>Cytophagales</taxon>
        <taxon>Flectobacillaceae</taxon>
        <taxon>Arcicella</taxon>
    </lineage>
</organism>
<dbReference type="GO" id="GO:0003677">
    <property type="term" value="F:DNA binding"/>
    <property type="evidence" value="ECO:0007669"/>
    <property type="project" value="UniProtKB-KW"/>
</dbReference>
<keyword evidence="7" id="KW-1185">Reference proteome</keyword>
<evidence type="ECO:0000256" key="3">
    <source>
        <dbReference type="ARBA" id="ARBA00023125"/>
    </source>
</evidence>
<evidence type="ECO:0000259" key="5">
    <source>
        <dbReference type="PROSITE" id="PS50931"/>
    </source>
</evidence>
<accession>A0A841EKH6</accession>
<dbReference type="Pfam" id="PF00126">
    <property type="entry name" value="HTH_1"/>
    <property type="match status" value="1"/>
</dbReference>
<dbReference type="FunFam" id="1.10.10.10:FF:000001">
    <property type="entry name" value="LysR family transcriptional regulator"/>
    <property type="match status" value="1"/>
</dbReference>
<dbReference type="InterPro" id="IPR000847">
    <property type="entry name" value="LysR_HTH_N"/>
</dbReference>
<keyword evidence="2" id="KW-0805">Transcription regulation</keyword>
<dbReference type="GO" id="GO:0032993">
    <property type="term" value="C:protein-DNA complex"/>
    <property type="evidence" value="ECO:0007669"/>
    <property type="project" value="TreeGrafter"/>
</dbReference>
<dbReference type="Proteomes" id="UP000524404">
    <property type="component" value="Unassembled WGS sequence"/>
</dbReference>
<dbReference type="PANTHER" id="PTHR30346">
    <property type="entry name" value="TRANSCRIPTIONAL DUAL REGULATOR HCAR-RELATED"/>
    <property type="match status" value="1"/>
</dbReference>
<comment type="caution">
    <text evidence="6">The sequence shown here is derived from an EMBL/GenBank/DDBJ whole genome shotgun (WGS) entry which is preliminary data.</text>
</comment>
<evidence type="ECO:0000256" key="4">
    <source>
        <dbReference type="ARBA" id="ARBA00023163"/>
    </source>
</evidence>
<reference evidence="6 7" key="1">
    <citation type="submission" date="2020-08" db="EMBL/GenBank/DDBJ databases">
        <title>Functional genomics of gut bacteria from endangered species of beetles.</title>
        <authorList>
            <person name="Carlos-Shanley C."/>
        </authorList>
    </citation>
    <scope>NUCLEOTIDE SEQUENCE [LARGE SCALE GENOMIC DNA]</scope>
    <source>
        <strain evidence="6 7">S00070</strain>
    </source>
</reference>
<name>A0A841EKH6_9BACT</name>
<dbReference type="SUPFAM" id="SSF53850">
    <property type="entry name" value="Periplasmic binding protein-like II"/>
    <property type="match status" value="1"/>
</dbReference>
<dbReference type="Gene3D" id="3.40.190.10">
    <property type="entry name" value="Periplasmic binding protein-like II"/>
    <property type="match status" value="2"/>
</dbReference>
<dbReference type="AlphaFoldDB" id="A0A841EKH6"/>
<comment type="similarity">
    <text evidence="1">Belongs to the LysR transcriptional regulatory family.</text>
</comment>
<dbReference type="PROSITE" id="PS50931">
    <property type="entry name" value="HTH_LYSR"/>
    <property type="match status" value="1"/>
</dbReference>
<dbReference type="RefSeq" id="WP_184129864.1">
    <property type="nucleotide sequence ID" value="NZ_JACHKT010000002.1"/>
</dbReference>
<dbReference type="InterPro" id="IPR036388">
    <property type="entry name" value="WH-like_DNA-bd_sf"/>
</dbReference>